<reference evidence="4 5" key="1">
    <citation type="submission" date="2019-02" db="EMBL/GenBank/DDBJ databases">
        <title>Deep-cultivation of Planctomycetes and their phenomic and genomic characterization uncovers novel biology.</title>
        <authorList>
            <person name="Wiegand S."/>
            <person name="Jogler M."/>
            <person name="Boedeker C."/>
            <person name="Pinto D."/>
            <person name="Vollmers J."/>
            <person name="Rivas-Marin E."/>
            <person name="Kohn T."/>
            <person name="Peeters S.H."/>
            <person name="Heuer A."/>
            <person name="Rast P."/>
            <person name="Oberbeckmann S."/>
            <person name="Bunk B."/>
            <person name="Jeske O."/>
            <person name="Meyerdierks A."/>
            <person name="Storesund J.E."/>
            <person name="Kallscheuer N."/>
            <person name="Luecker S."/>
            <person name="Lage O.M."/>
            <person name="Pohl T."/>
            <person name="Merkel B.J."/>
            <person name="Hornburger P."/>
            <person name="Mueller R.-W."/>
            <person name="Bruemmer F."/>
            <person name="Labrenz M."/>
            <person name="Spormann A.M."/>
            <person name="Op Den Camp H."/>
            <person name="Overmann J."/>
            <person name="Amann R."/>
            <person name="Jetten M.S.M."/>
            <person name="Mascher T."/>
            <person name="Medema M.H."/>
            <person name="Devos D.P."/>
            <person name="Kaster A.-K."/>
            <person name="Ovreas L."/>
            <person name="Rohde M."/>
            <person name="Galperin M.Y."/>
            <person name="Jogler C."/>
        </authorList>
    </citation>
    <scope>NUCLEOTIDE SEQUENCE [LARGE SCALE GENOMIC DNA]</scope>
    <source>
        <strain evidence="4 5">CA13</strain>
    </source>
</reference>
<dbReference type="PANTHER" id="PTHR43037:SF1">
    <property type="entry name" value="BLL1128 PROTEIN"/>
    <property type="match status" value="1"/>
</dbReference>
<feature type="signal peptide" evidence="2">
    <location>
        <begin position="1"/>
        <end position="24"/>
    </location>
</feature>
<keyword evidence="1 2" id="KW-0732">Signal</keyword>
<comment type="caution">
    <text evidence="4">The sequence shown here is derived from an EMBL/GenBank/DDBJ whole genome shotgun (WGS) entry which is preliminary data.</text>
</comment>
<accession>A0A5C5YWA2</accession>
<feature type="chain" id="PRO_5022723476" evidence="2">
    <location>
        <begin position="25"/>
        <end position="256"/>
    </location>
</feature>
<dbReference type="Gene3D" id="3.40.50.1820">
    <property type="entry name" value="alpha/beta hydrolase"/>
    <property type="match status" value="1"/>
</dbReference>
<evidence type="ECO:0000313" key="5">
    <source>
        <dbReference type="Proteomes" id="UP000315010"/>
    </source>
</evidence>
<dbReference type="SUPFAM" id="SSF53474">
    <property type="entry name" value="alpha/beta-Hydrolases"/>
    <property type="match status" value="1"/>
</dbReference>
<dbReference type="GO" id="GO:0050527">
    <property type="term" value="F:poly(3-hydroxyoctanoate) depolymerase activity"/>
    <property type="evidence" value="ECO:0007669"/>
    <property type="project" value="UniProtKB-EC"/>
</dbReference>
<dbReference type="EMBL" id="SJPJ01000001">
    <property type="protein sequence ID" value="TWT78817.1"/>
    <property type="molecule type" value="Genomic_DNA"/>
</dbReference>
<proteinExistence type="predicted"/>
<protein>
    <submittedName>
        <fullName evidence="4">Poly(3-hydroxyoctanoate) depolymerase</fullName>
        <ecNumber evidence="4">3.1.1.76</ecNumber>
    </submittedName>
</protein>
<evidence type="ECO:0000256" key="2">
    <source>
        <dbReference type="SAM" id="SignalP"/>
    </source>
</evidence>
<dbReference type="Pfam" id="PF02230">
    <property type="entry name" value="Abhydrolase_2"/>
    <property type="match status" value="1"/>
</dbReference>
<dbReference type="PANTHER" id="PTHR43037">
    <property type="entry name" value="UNNAMED PRODUCT-RELATED"/>
    <property type="match status" value="1"/>
</dbReference>
<organism evidence="4 5">
    <name type="scientific">Novipirellula herctigrandis</name>
    <dbReference type="NCBI Taxonomy" id="2527986"/>
    <lineage>
        <taxon>Bacteria</taxon>
        <taxon>Pseudomonadati</taxon>
        <taxon>Planctomycetota</taxon>
        <taxon>Planctomycetia</taxon>
        <taxon>Pirellulales</taxon>
        <taxon>Pirellulaceae</taxon>
        <taxon>Novipirellula</taxon>
    </lineage>
</organism>
<dbReference type="InterPro" id="IPR029058">
    <property type="entry name" value="AB_hydrolase_fold"/>
</dbReference>
<dbReference type="InterPro" id="IPR050955">
    <property type="entry name" value="Plant_Biomass_Hydrol_Est"/>
</dbReference>
<evidence type="ECO:0000259" key="3">
    <source>
        <dbReference type="Pfam" id="PF02230"/>
    </source>
</evidence>
<feature type="domain" description="Phospholipase/carboxylesterase/thioesterase" evidence="3">
    <location>
        <begin position="118"/>
        <end position="240"/>
    </location>
</feature>
<sequence precursor="true">MLSTSLRRSLILCIASIAMCSNSAADEPKKEVQTNGRFTRTIEVKQDLKYLLFLPKDYDPERAEGWPMILFLHGAGERGNDLSRVKVHGPPKQAETDRDFPFVLVSPQCPEGKTWDVSELNGLLDQAITEHNIDTNRIYLTGLSMGGYGTWSLGIANPERFAAIVPICGGGERLSILLADEAKKVILMKLPVWAFHGGKDPVVPMEETERMIDALERMGTKNAKLTIHPDAGHDSWTQTYEDPEFYPWLLKQTRSR</sequence>
<dbReference type="EC" id="3.1.1.76" evidence="4"/>
<evidence type="ECO:0000256" key="1">
    <source>
        <dbReference type="ARBA" id="ARBA00022729"/>
    </source>
</evidence>
<name>A0A5C5YWA2_9BACT</name>
<dbReference type="InterPro" id="IPR003140">
    <property type="entry name" value="PLipase/COase/thioEstase"/>
</dbReference>
<dbReference type="Proteomes" id="UP000315010">
    <property type="component" value="Unassembled WGS sequence"/>
</dbReference>
<evidence type="ECO:0000313" key="4">
    <source>
        <dbReference type="EMBL" id="TWT78817.1"/>
    </source>
</evidence>
<keyword evidence="4" id="KW-0378">Hydrolase</keyword>
<gene>
    <name evidence="4" type="primary">phaZ</name>
    <name evidence="4" type="ORF">CA13_02140</name>
</gene>
<keyword evidence="5" id="KW-1185">Reference proteome</keyword>
<dbReference type="AlphaFoldDB" id="A0A5C5YWA2"/>
<dbReference type="ESTHER" id="9bact-a0a5c5ywa2">
    <property type="family name" value="5_AlphaBeta_hydrolase"/>
</dbReference>